<keyword evidence="2 5" id="KW-0812">Transmembrane</keyword>
<dbReference type="GO" id="GO:0015421">
    <property type="term" value="F:ABC-type oligopeptide transporter activity"/>
    <property type="evidence" value="ECO:0007669"/>
    <property type="project" value="TreeGrafter"/>
</dbReference>
<dbReference type="InterPro" id="IPR036640">
    <property type="entry name" value="ABC1_TM_sf"/>
</dbReference>
<dbReference type="Proteomes" id="UP000289738">
    <property type="component" value="Chromosome B10"/>
</dbReference>
<keyword evidence="8" id="KW-1185">Reference proteome</keyword>
<evidence type="ECO:0000313" key="8">
    <source>
        <dbReference type="Proteomes" id="UP000289738"/>
    </source>
</evidence>
<dbReference type="PANTHER" id="PTHR43394">
    <property type="entry name" value="ATP-DEPENDENT PERMEASE MDL1, MITOCHONDRIAL"/>
    <property type="match status" value="1"/>
</dbReference>
<sequence>MAVLNRLYHLYIKHTLNIPSYRNTWLKVEARVRRYCSDLSLVFSNDLLQRRSSPVTSPPATAFPAAISSDDVPSSFLSLPSPASSPPKYQRLPFVLDQKVQLKVQSCFQLIFVVTSSYNFLQFLVHKEIAFFDVTRTGEILSRLSEDTQIIKNAATTNVSEAMKNLATALMGLSFMFATSWKLTFILPMHFNFIHLMLQKVVGLFSGGLNAASTLSVIVAVGSSISSISFLLITTCLIRINGYRKPGLIALFDVDVTLIAPRKVFVLLEPMALVLYR</sequence>
<feature type="transmembrane region" description="Helical" evidence="5">
    <location>
        <begin position="211"/>
        <end position="238"/>
    </location>
</feature>
<evidence type="ECO:0000256" key="2">
    <source>
        <dbReference type="ARBA" id="ARBA00022692"/>
    </source>
</evidence>
<name>A0A444X0X2_ARAHY</name>
<comment type="subcellular location">
    <subcellularLocation>
        <location evidence="1">Membrane</location>
        <topology evidence="1">Multi-pass membrane protein</topology>
    </subcellularLocation>
</comment>
<dbReference type="GO" id="GO:0005524">
    <property type="term" value="F:ATP binding"/>
    <property type="evidence" value="ECO:0007669"/>
    <property type="project" value="InterPro"/>
</dbReference>
<accession>A0A444X0X2</accession>
<evidence type="ECO:0000256" key="4">
    <source>
        <dbReference type="ARBA" id="ARBA00023136"/>
    </source>
</evidence>
<evidence type="ECO:0000256" key="3">
    <source>
        <dbReference type="ARBA" id="ARBA00022989"/>
    </source>
</evidence>
<dbReference type="GO" id="GO:0005743">
    <property type="term" value="C:mitochondrial inner membrane"/>
    <property type="evidence" value="ECO:0007669"/>
    <property type="project" value="TreeGrafter"/>
</dbReference>
<feature type="domain" description="ABC transmembrane type-1" evidence="6">
    <location>
        <begin position="124"/>
        <end position="187"/>
    </location>
</feature>
<dbReference type="AlphaFoldDB" id="A0A444X0X2"/>
<dbReference type="Gene3D" id="1.20.1560.10">
    <property type="entry name" value="ABC transporter type 1, transmembrane domain"/>
    <property type="match status" value="1"/>
</dbReference>
<dbReference type="InterPro" id="IPR011527">
    <property type="entry name" value="ABC1_TM_dom"/>
</dbReference>
<organism evidence="7 8">
    <name type="scientific">Arachis hypogaea</name>
    <name type="common">Peanut</name>
    <dbReference type="NCBI Taxonomy" id="3818"/>
    <lineage>
        <taxon>Eukaryota</taxon>
        <taxon>Viridiplantae</taxon>
        <taxon>Streptophyta</taxon>
        <taxon>Embryophyta</taxon>
        <taxon>Tracheophyta</taxon>
        <taxon>Spermatophyta</taxon>
        <taxon>Magnoliopsida</taxon>
        <taxon>eudicotyledons</taxon>
        <taxon>Gunneridae</taxon>
        <taxon>Pentapetalae</taxon>
        <taxon>rosids</taxon>
        <taxon>fabids</taxon>
        <taxon>Fabales</taxon>
        <taxon>Fabaceae</taxon>
        <taxon>Papilionoideae</taxon>
        <taxon>50 kb inversion clade</taxon>
        <taxon>dalbergioids sensu lato</taxon>
        <taxon>Dalbergieae</taxon>
        <taxon>Pterocarpus clade</taxon>
        <taxon>Arachis</taxon>
    </lineage>
</organism>
<evidence type="ECO:0000313" key="7">
    <source>
        <dbReference type="EMBL" id="RYQ83263.1"/>
    </source>
</evidence>
<reference evidence="7 8" key="1">
    <citation type="submission" date="2019-01" db="EMBL/GenBank/DDBJ databases">
        <title>Sequencing of cultivated peanut Arachis hypogaea provides insights into genome evolution and oil improvement.</title>
        <authorList>
            <person name="Chen X."/>
        </authorList>
    </citation>
    <scope>NUCLEOTIDE SEQUENCE [LARGE SCALE GENOMIC DNA]</scope>
    <source>
        <strain evidence="8">cv. Fuhuasheng</strain>
        <tissue evidence="7">Leaves</tissue>
    </source>
</reference>
<evidence type="ECO:0000259" key="6">
    <source>
        <dbReference type="PROSITE" id="PS50929"/>
    </source>
</evidence>
<protein>
    <recommendedName>
        <fullName evidence="6">ABC transmembrane type-1 domain-containing protein</fullName>
    </recommendedName>
</protein>
<dbReference type="InterPro" id="IPR039421">
    <property type="entry name" value="Type_1_exporter"/>
</dbReference>
<dbReference type="STRING" id="3818.A0A444X0X2"/>
<evidence type="ECO:0000256" key="1">
    <source>
        <dbReference type="ARBA" id="ARBA00004141"/>
    </source>
</evidence>
<dbReference type="SUPFAM" id="SSF90123">
    <property type="entry name" value="ABC transporter transmembrane region"/>
    <property type="match status" value="1"/>
</dbReference>
<keyword evidence="3 5" id="KW-1133">Transmembrane helix</keyword>
<feature type="transmembrane region" description="Helical" evidence="5">
    <location>
        <begin position="170"/>
        <end position="191"/>
    </location>
</feature>
<dbReference type="EMBL" id="SDMP01000020">
    <property type="protein sequence ID" value="RYQ83263.1"/>
    <property type="molecule type" value="Genomic_DNA"/>
</dbReference>
<dbReference type="Pfam" id="PF00664">
    <property type="entry name" value="ABC_membrane"/>
    <property type="match status" value="1"/>
</dbReference>
<keyword evidence="4 5" id="KW-0472">Membrane</keyword>
<proteinExistence type="predicted"/>
<comment type="caution">
    <text evidence="7">The sequence shown here is derived from an EMBL/GenBank/DDBJ whole genome shotgun (WGS) entry which is preliminary data.</text>
</comment>
<dbReference type="PROSITE" id="PS50929">
    <property type="entry name" value="ABC_TM1F"/>
    <property type="match status" value="1"/>
</dbReference>
<dbReference type="GO" id="GO:0090374">
    <property type="term" value="P:oligopeptide export from mitochondrion"/>
    <property type="evidence" value="ECO:0007669"/>
    <property type="project" value="TreeGrafter"/>
</dbReference>
<gene>
    <name evidence="7" type="ORF">Ahy_B10g101911</name>
</gene>
<dbReference type="PANTHER" id="PTHR43394:SF1">
    <property type="entry name" value="ATP-BINDING CASSETTE SUB-FAMILY B MEMBER 10, MITOCHONDRIAL"/>
    <property type="match status" value="1"/>
</dbReference>
<evidence type="ECO:0000256" key="5">
    <source>
        <dbReference type="SAM" id="Phobius"/>
    </source>
</evidence>